<keyword evidence="1" id="KW-0732">Signal</keyword>
<dbReference type="GO" id="GO:0005975">
    <property type="term" value="P:carbohydrate metabolic process"/>
    <property type="evidence" value="ECO:0007669"/>
    <property type="project" value="InterPro"/>
</dbReference>
<feature type="chain" id="PRO_5042832370" description="Duf1237 domain-containing protein" evidence="1">
    <location>
        <begin position="21"/>
        <end position="498"/>
    </location>
</feature>
<name>A0AAN9V0W3_9PEZI</name>
<dbReference type="InterPro" id="IPR008313">
    <property type="entry name" value="GH125"/>
</dbReference>
<comment type="caution">
    <text evidence="2">The sequence shown here is derived from an EMBL/GenBank/DDBJ whole genome shotgun (WGS) entry which is preliminary data.</text>
</comment>
<dbReference type="SMART" id="SM01149">
    <property type="entry name" value="DUF1237"/>
    <property type="match status" value="1"/>
</dbReference>
<dbReference type="PANTHER" id="PTHR31047">
    <property type="entry name" value="MEIOTICALLY UP-REGULATED GENE 157 PROTEIN"/>
    <property type="match status" value="1"/>
</dbReference>
<gene>
    <name evidence="2" type="ORF">SLS62_000496</name>
</gene>
<feature type="signal peptide" evidence="1">
    <location>
        <begin position="1"/>
        <end position="20"/>
    </location>
</feature>
<dbReference type="SUPFAM" id="SSF48208">
    <property type="entry name" value="Six-hairpin glycosidases"/>
    <property type="match status" value="1"/>
</dbReference>
<dbReference type="EMBL" id="JAKJXP020000002">
    <property type="protein sequence ID" value="KAK7757481.1"/>
    <property type="molecule type" value="Genomic_DNA"/>
</dbReference>
<dbReference type="InterPro" id="IPR008928">
    <property type="entry name" value="6-hairpin_glycosidase_sf"/>
</dbReference>
<protein>
    <recommendedName>
        <fullName evidence="4">Duf1237 domain-containing protein</fullName>
    </recommendedName>
</protein>
<proteinExistence type="predicted"/>
<dbReference type="AlphaFoldDB" id="A0AAN9V0W3"/>
<dbReference type="PIRSF" id="PIRSF028846">
    <property type="entry name" value="UCP028846"/>
    <property type="match status" value="1"/>
</dbReference>
<dbReference type="InterPro" id="IPR012341">
    <property type="entry name" value="6hp_glycosidase-like_sf"/>
</dbReference>
<dbReference type="Gene3D" id="1.50.10.10">
    <property type="match status" value="1"/>
</dbReference>
<keyword evidence="3" id="KW-1185">Reference proteome</keyword>
<dbReference type="Proteomes" id="UP001320420">
    <property type="component" value="Unassembled WGS sequence"/>
</dbReference>
<sequence>MLSNVLRALSLAILFALASSTPPPRPTVDVSSCPDYGSYSTRRNEPLSSGAYALAYQRPSPACRTFNASGVEAAIERMRGEIYDPDLFRLFENTFPNTLDTAVKWRGVAANNSDEELAFLITGDINAMWLRDSANQIAPYRSVLRSRDDDVASLFRGAINLQARYLTISPYCNAFHPPPESGMKPDINGAVYAVTPPYDKRIVFTCNFELDDFGGFLQLSHDYHARTGDAAFFGRFQWVAAVQSILATSRAMRQPTYDPVNGTWLPPPYTFQSQTMSSAGTLGNHGIGSPVNYTGMVRSPFRPSDDSALFEFQVPANMMLARYLELTSDIMDQLPHELAPELAREMRDMAAGIRDAIAQWGVVQPPGSDGDEKIFAYEVDGFGGRNLMDDANVPSLLSAPLLGGYVARNDSTYQATRRFVLGRGNPWWSPGSVLSAVGSPHVRPGTAWPMAAIVRALTSDSDGEITTALRELLASTDGLGLIHESVSSSDAHQWTRQW</sequence>
<dbReference type="GO" id="GO:0003824">
    <property type="term" value="F:catalytic activity"/>
    <property type="evidence" value="ECO:0007669"/>
    <property type="project" value="UniProtKB-ARBA"/>
</dbReference>
<reference evidence="2 3" key="1">
    <citation type="submission" date="2024-02" db="EMBL/GenBank/DDBJ databases">
        <title>De novo assembly and annotation of 12 fungi associated with fruit tree decline syndrome in Ontario, Canada.</title>
        <authorList>
            <person name="Sulman M."/>
            <person name="Ellouze W."/>
            <person name="Ilyukhin E."/>
        </authorList>
    </citation>
    <scope>NUCLEOTIDE SEQUENCE [LARGE SCALE GENOMIC DNA]</scope>
    <source>
        <strain evidence="2 3">M11/M66-122</strain>
    </source>
</reference>
<evidence type="ECO:0008006" key="4">
    <source>
        <dbReference type="Google" id="ProtNLM"/>
    </source>
</evidence>
<dbReference type="Pfam" id="PF06824">
    <property type="entry name" value="Glyco_hydro_125"/>
    <property type="match status" value="1"/>
</dbReference>
<accession>A0AAN9V0W3</accession>
<dbReference type="PANTHER" id="PTHR31047:SF1">
    <property type="entry name" value="DUF1237 DOMAIN-CONTAINING PROTEIN"/>
    <property type="match status" value="1"/>
</dbReference>
<evidence type="ECO:0000313" key="2">
    <source>
        <dbReference type="EMBL" id="KAK7757481.1"/>
    </source>
</evidence>
<evidence type="ECO:0000256" key="1">
    <source>
        <dbReference type="SAM" id="SignalP"/>
    </source>
</evidence>
<organism evidence="2 3">
    <name type="scientific">Diatrype stigma</name>
    <dbReference type="NCBI Taxonomy" id="117547"/>
    <lineage>
        <taxon>Eukaryota</taxon>
        <taxon>Fungi</taxon>
        <taxon>Dikarya</taxon>
        <taxon>Ascomycota</taxon>
        <taxon>Pezizomycotina</taxon>
        <taxon>Sordariomycetes</taxon>
        <taxon>Xylariomycetidae</taxon>
        <taxon>Xylariales</taxon>
        <taxon>Diatrypaceae</taxon>
        <taxon>Diatrype</taxon>
    </lineage>
</organism>
<evidence type="ECO:0000313" key="3">
    <source>
        <dbReference type="Proteomes" id="UP001320420"/>
    </source>
</evidence>